<protein>
    <submittedName>
        <fullName evidence="7">Methyltransferase domain-containing protein</fullName>
    </submittedName>
</protein>
<gene>
    <name evidence="7" type="ORF">GJ698_05250</name>
</gene>
<keyword evidence="2 7" id="KW-0489">Methyltransferase</keyword>
<dbReference type="InterPro" id="IPR003333">
    <property type="entry name" value="CMAS"/>
</dbReference>
<name>A0A844D5V8_9BURK</name>
<organism evidence="7 8">
    <name type="scientific">Duganella aquatilis</name>
    <dbReference type="NCBI Taxonomy" id="2666082"/>
    <lineage>
        <taxon>Bacteria</taxon>
        <taxon>Pseudomonadati</taxon>
        <taxon>Pseudomonadota</taxon>
        <taxon>Betaproteobacteria</taxon>
        <taxon>Burkholderiales</taxon>
        <taxon>Oxalobacteraceae</taxon>
        <taxon>Telluria group</taxon>
        <taxon>Duganella</taxon>
    </lineage>
</organism>
<sequence>MNTKSLRAPTSLPIDEKLPAVARVMIKALRRLKHGALLLRRPDGSHQLFGDGSLPVVLELVSWKPCSAALRSGDIGFAESFIAGEWKTDNLAGLLALLIRNRGEMEEMVYGSWWGSLLYRLKHLLHRNSRAGSRKNIHAHYDIGNAFYQLWLDPTMTYSSAIFSDGADLAAGQMAKYRRIVGQLALQPGARVLEIGCGWGGFAETAAREAQAHVTGLTLSTEQLGYARQRLADAGLAQRADLRLCDYRDCAGQFDAIVSIEMFEAVGERYWPDYFACLARNLKPGGRACIQTITIDEALFARYRQGTDFIQQYIFPGGMLPAPSAFRRMAAQHGLRVVDEFRFGLDYADTLLQWRQRFLLQSGAVAAQGFDHRFMLTWEFYLAYCEAAFRAGNTDVMQFTLLKA</sequence>
<evidence type="ECO:0000256" key="6">
    <source>
        <dbReference type="PIRSR" id="PIRSR003085-1"/>
    </source>
</evidence>
<evidence type="ECO:0000256" key="1">
    <source>
        <dbReference type="ARBA" id="ARBA00010815"/>
    </source>
</evidence>
<keyword evidence="5" id="KW-0443">Lipid metabolism</keyword>
<evidence type="ECO:0000256" key="3">
    <source>
        <dbReference type="ARBA" id="ARBA00022679"/>
    </source>
</evidence>
<dbReference type="PANTHER" id="PTHR43667">
    <property type="entry name" value="CYCLOPROPANE-FATTY-ACYL-PHOSPHOLIPID SYNTHASE"/>
    <property type="match status" value="1"/>
</dbReference>
<dbReference type="GO" id="GO:0032259">
    <property type="term" value="P:methylation"/>
    <property type="evidence" value="ECO:0007669"/>
    <property type="project" value="UniProtKB-KW"/>
</dbReference>
<dbReference type="PIRSF" id="PIRSF003085">
    <property type="entry name" value="CMAS"/>
    <property type="match status" value="1"/>
</dbReference>
<dbReference type="Pfam" id="PF02353">
    <property type="entry name" value="CMAS"/>
    <property type="match status" value="1"/>
</dbReference>
<dbReference type="Gene3D" id="3.40.50.150">
    <property type="entry name" value="Vaccinia Virus protein VP39"/>
    <property type="match status" value="1"/>
</dbReference>
<dbReference type="InterPro" id="IPR029063">
    <property type="entry name" value="SAM-dependent_MTases_sf"/>
</dbReference>
<evidence type="ECO:0000256" key="2">
    <source>
        <dbReference type="ARBA" id="ARBA00022603"/>
    </source>
</evidence>
<dbReference type="SUPFAM" id="SSF53335">
    <property type="entry name" value="S-adenosyl-L-methionine-dependent methyltransferases"/>
    <property type="match status" value="1"/>
</dbReference>
<comment type="caution">
    <text evidence="7">The sequence shown here is derived from an EMBL/GenBank/DDBJ whole genome shotgun (WGS) entry which is preliminary data.</text>
</comment>
<dbReference type="CDD" id="cd02440">
    <property type="entry name" value="AdoMet_MTases"/>
    <property type="match status" value="1"/>
</dbReference>
<evidence type="ECO:0000256" key="4">
    <source>
        <dbReference type="ARBA" id="ARBA00022691"/>
    </source>
</evidence>
<dbReference type="PANTHER" id="PTHR43667:SF2">
    <property type="entry name" value="FATTY ACID C-METHYL TRANSFERASE"/>
    <property type="match status" value="1"/>
</dbReference>
<dbReference type="InterPro" id="IPR050723">
    <property type="entry name" value="CFA/CMAS"/>
</dbReference>
<dbReference type="GO" id="GO:0008610">
    <property type="term" value="P:lipid biosynthetic process"/>
    <property type="evidence" value="ECO:0007669"/>
    <property type="project" value="InterPro"/>
</dbReference>
<evidence type="ECO:0000313" key="8">
    <source>
        <dbReference type="Proteomes" id="UP000439986"/>
    </source>
</evidence>
<dbReference type="Proteomes" id="UP000439986">
    <property type="component" value="Unassembled WGS sequence"/>
</dbReference>
<dbReference type="EMBL" id="WKJL01000002">
    <property type="protein sequence ID" value="MRW83496.1"/>
    <property type="molecule type" value="Genomic_DNA"/>
</dbReference>
<dbReference type="AlphaFoldDB" id="A0A844D5V8"/>
<feature type="active site" evidence="6">
    <location>
        <position position="385"/>
    </location>
</feature>
<evidence type="ECO:0000256" key="5">
    <source>
        <dbReference type="ARBA" id="ARBA00023098"/>
    </source>
</evidence>
<reference evidence="7 8" key="1">
    <citation type="submission" date="2019-11" db="EMBL/GenBank/DDBJ databases">
        <title>Novel species isolated from a subtropical stream in China.</title>
        <authorList>
            <person name="Lu H."/>
        </authorList>
    </citation>
    <scope>NUCLEOTIDE SEQUENCE [LARGE SCALE GENOMIC DNA]</scope>
    <source>
        <strain evidence="7 8">FT26W</strain>
    </source>
</reference>
<keyword evidence="3 7" id="KW-0808">Transferase</keyword>
<keyword evidence="8" id="KW-1185">Reference proteome</keyword>
<keyword evidence="4" id="KW-0949">S-adenosyl-L-methionine</keyword>
<dbReference type="GO" id="GO:0008168">
    <property type="term" value="F:methyltransferase activity"/>
    <property type="evidence" value="ECO:0007669"/>
    <property type="project" value="UniProtKB-KW"/>
</dbReference>
<evidence type="ECO:0000313" key="7">
    <source>
        <dbReference type="EMBL" id="MRW83496.1"/>
    </source>
</evidence>
<dbReference type="RefSeq" id="WP_154356554.1">
    <property type="nucleotide sequence ID" value="NZ_WKJL01000002.1"/>
</dbReference>
<accession>A0A844D5V8</accession>
<comment type="similarity">
    <text evidence="1">Belongs to the CFA/CMAS family.</text>
</comment>
<proteinExistence type="inferred from homology"/>